<dbReference type="SMART" id="SM00731">
    <property type="entry name" value="SprT"/>
    <property type="match status" value="1"/>
</dbReference>
<feature type="region of interest" description="Disordered" evidence="1">
    <location>
        <begin position="394"/>
        <end position="441"/>
    </location>
</feature>
<name>A0A2J6TWG6_9HELO</name>
<dbReference type="GO" id="GO:0005634">
    <property type="term" value="C:nucleus"/>
    <property type="evidence" value="ECO:0007669"/>
    <property type="project" value="TreeGrafter"/>
</dbReference>
<dbReference type="GeneID" id="36584592"/>
<feature type="compositionally biased region" description="Basic and acidic residues" evidence="1">
    <location>
        <begin position="64"/>
        <end position="82"/>
    </location>
</feature>
<feature type="region of interest" description="Disordered" evidence="1">
    <location>
        <begin position="1"/>
        <end position="264"/>
    </location>
</feature>
<dbReference type="PANTHER" id="PTHR23099:SF0">
    <property type="entry name" value="GERM CELL NUCLEAR ACIDIC PROTEIN"/>
    <property type="match status" value="1"/>
</dbReference>
<dbReference type="AlphaFoldDB" id="A0A2J6TWG6"/>
<gene>
    <name evidence="3" type="ORF">K444DRAFT_550661</name>
</gene>
<dbReference type="STRING" id="1095630.A0A2J6TWG6"/>
<dbReference type="InterPro" id="IPR006640">
    <property type="entry name" value="SprT-like_domain"/>
</dbReference>
<dbReference type="Proteomes" id="UP000235371">
    <property type="component" value="Unassembled WGS sequence"/>
</dbReference>
<feature type="compositionally biased region" description="Basic and acidic residues" evidence="1">
    <location>
        <begin position="44"/>
        <end position="55"/>
    </location>
</feature>
<dbReference type="GO" id="GO:0006950">
    <property type="term" value="P:response to stress"/>
    <property type="evidence" value="ECO:0007669"/>
    <property type="project" value="UniProtKB-ARBA"/>
</dbReference>
<dbReference type="SUPFAM" id="SSF47095">
    <property type="entry name" value="HMG-box"/>
    <property type="match status" value="1"/>
</dbReference>
<dbReference type="EMBL" id="KZ613740">
    <property type="protein sequence ID" value="PMD67331.1"/>
    <property type="molecule type" value="Genomic_DNA"/>
</dbReference>
<protein>
    <recommendedName>
        <fullName evidence="2">SprT-like domain-containing protein</fullName>
    </recommendedName>
</protein>
<organism evidence="3 4">
    <name type="scientific">Hyaloscypha bicolor E</name>
    <dbReference type="NCBI Taxonomy" id="1095630"/>
    <lineage>
        <taxon>Eukaryota</taxon>
        <taxon>Fungi</taxon>
        <taxon>Dikarya</taxon>
        <taxon>Ascomycota</taxon>
        <taxon>Pezizomycotina</taxon>
        <taxon>Leotiomycetes</taxon>
        <taxon>Helotiales</taxon>
        <taxon>Hyaloscyphaceae</taxon>
        <taxon>Hyaloscypha</taxon>
        <taxon>Hyaloscypha bicolor</taxon>
    </lineage>
</organism>
<dbReference type="InterPro" id="IPR036910">
    <property type="entry name" value="HMG_box_dom_sf"/>
</dbReference>
<reference evidence="3 4" key="1">
    <citation type="submission" date="2016-04" db="EMBL/GenBank/DDBJ databases">
        <title>A degradative enzymes factory behind the ericoid mycorrhizal symbiosis.</title>
        <authorList>
            <consortium name="DOE Joint Genome Institute"/>
            <person name="Martino E."/>
            <person name="Morin E."/>
            <person name="Grelet G."/>
            <person name="Kuo A."/>
            <person name="Kohler A."/>
            <person name="Daghino S."/>
            <person name="Barry K."/>
            <person name="Choi C."/>
            <person name="Cichocki N."/>
            <person name="Clum A."/>
            <person name="Copeland A."/>
            <person name="Hainaut M."/>
            <person name="Haridas S."/>
            <person name="Labutti K."/>
            <person name="Lindquist E."/>
            <person name="Lipzen A."/>
            <person name="Khouja H.-R."/>
            <person name="Murat C."/>
            <person name="Ohm R."/>
            <person name="Olson A."/>
            <person name="Spatafora J."/>
            <person name="Veneault-Fourrey C."/>
            <person name="Henrissat B."/>
            <person name="Grigoriev I."/>
            <person name="Martin F."/>
            <person name="Perotto S."/>
        </authorList>
    </citation>
    <scope>NUCLEOTIDE SEQUENCE [LARGE SCALE GENOMIC DNA]</scope>
    <source>
        <strain evidence="3 4">E</strain>
    </source>
</reference>
<dbReference type="PANTHER" id="PTHR23099">
    <property type="entry name" value="TRANSCRIPTIONAL REGULATOR"/>
    <property type="match status" value="1"/>
</dbReference>
<evidence type="ECO:0000313" key="4">
    <source>
        <dbReference type="Proteomes" id="UP000235371"/>
    </source>
</evidence>
<evidence type="ECO:0000259" key="2">
    <source>
        <dbReference type="SMART" id="SM00731"/>
    </source>
</evidence>
<keyword evidence="4" id="KW-1185">Reference proteome</keyword>
<feature type="compositionally biased region" description="Basic and acidic residues" evidence="1">
    <location>
        <begin position="131"/>
        <end position="160"/>
    </location>
</feature>
<evidence type="ECO:0000256" key="1">
    <source>
        <dbReference type="SAM" id="MobiDB-lite"/>
    </source>
</evidence>
<dbReference type="InParanoid" id="A0A2J6TWG6"/>
<feature type="domain" description="SprT-like" evidence="2">
    <location>
        <begin position="514"/>
        <end position="680"/>
    </location>
</feature>
<sequence>MARIVQGIGSESASDDDEFPSVQELVATRGEGKRAQASKSSRVRVGDDEKRETRVRSPMKKKLRKDEVMKVVEEAREGEVPKAKARKRVLNQRSDNPLLRPFDCASSELLGEGSRRKGKVLGVKPGKAVVKKVDEVPLEESHNEDKGRKERRDEDVKEDQTIEPSGGNVMKSIETDYDSMSQARRKKNQRRTEKSKQVRQASEKEISEDKVSETTLPAVMKSIESEDEDANQARKTARGKIVRKASEKTRATPPLKVESEKEDFGLDSDGLSDFIVDDSTFLEEEDTVIEEPAPRSVRRLVKGRNPNRVQVSDDEGLDLRMGKLKVEDDASSTLDKALKELNLEDSDDEDLLETKTKKCPKDIRFKIPRQPKNVEAAPASSDFEDPFTLRYSPSMNKPINVPKETRFATPPGSPELKPKGLVSPKKKIPRIPSTPHRPSMDSFWQQDIVNDWNDEYSPRKVICPQPYFNADGSIPIDPVLLSPRKSPVKQDRITKEAKKSFAQTKHALAEAFLLELDTKVTNGEISRLAGATGGVKIIWSKKLNSTAGRANWKRETVKSNFNPHLPHYRHHASIELAEKVIDEENRLLNTIAHEFCHLTTFMIDNMKTNPHGKEFKAWGAKVTRMFAHRGIEVTTKHSYEIDYKYVWECENCGMNFKRHSKSIDPERQRCGTCKSRLFQTKPVPRVGKENGGKEKGLGEYQMFVKENMSRVKQENPGSPQKEIMSLVGKKYQEYKASKLNGAMTAVEMVDIVAYVESRQITPGQERAAFVSRKLDFLDLTRE</sequence>
<proteinExistence type="predicted"/>
<dbReference type="CDD" id="cd00084">
    <property type="entry name" value="HMG-box_SF"/>
    <property type="match status" value="1"/>
</dbReference>
<dbReference type="OrthoDB" id="20772at2759"/>
<dbReference type="Pfam" id="PF10263">
    <property type="entry name" value="SprT-like"/>
    <property type="match status" value="1"/>
</dbReference>
<feature type="compositionally biased region" description="Basic and acidic residues" evidence="1">
    <location>
        <begin position="190"/>
        <end position="212"/>
    </location>
</feature>
<evidence type="ECO:0000313" key="3">
    <source>
        <dbReference type="EMBL" id="PMD67331.1"/>
    </source>
</evidence>
<accession>A0A2J6TWG6</accession>
<dbReference type="RefSeq" id="XP_024744235.1">
    <property type="nucleotide sequence ID" value="XM_024876513.1"/>
</dbReference>